<evidence type="ECO:0000256" key="1">
    <source>
        <dbReference type="SAM" id="Phobius"/>
    </source>
</evidence>
<dbReference type="Pfam" id="PF00565">
    <property type="entry name" value="SNase"/>
    <property type="match status" value="1"/>
</dbReference>
<sequence>MKKLFVLFIFVLLFGAVSTRSVFAHPGPVDAEGCHECRRGCDFWNYWSVPNVLKHCHPERAFATSTVTKEKGADYSLLWSAGAEVKQILGGNSFLVQFEDGSKREVRLIGAESPSVFVSEDRAECIEKKELDATEALRGLVFEKKVLLIREGEENEDEAHRLFRNVYLEALFVNREMASSGYAYVSDMPFLAREDFLKAEEEAKEAVLGLWNPDICKDVTKQSVLRDKLYARLLDIRNVPRWILYLLGVATPFVWLVSRGLIQRRKDKEEEES</sequence>
<evidence type="ECO:0000313" key="5">
    <source>
        <dbReference type="Proteomes" id="UP000176996"/>
    </source>
</evidence>
<keyword evidence="1" id="KW-0472">Membrane</keyword>
<keyword evidence="1" id="KW-1133">Transmembrane helix</keyword>
<gene>
    <name evidence="4" type="ORF">A3A21_00180</name>
</gene>
<accession>A0A1F6BS01</accession>
<evidence type="ECO:0000313" key="4">
    <source>
        <dbReference type="EMBL" id="OGG39700.1"/>
    </source>
</evidence>
<evidence type="ECO:0000259" key="3">
    <source>
        <dbReference type="PROSITE" id="PS50830"/>
    </source>
</evidence>
<dbReference type="PROSITE" id="PS50830">
    <property type="entry name" value="TNASE_3"/>
    <property type="match status" value="1"/>
</dbReference>
<feature type="chain" id="PRO_5009523138" description="TNase-like domain-containing protein" evidence="2">
    <location>
        <begin position="25"/>
        <end position="273"/>
    </location>
</feature>
<reference evidence="4 5" key="1">
    <citation type="journal article" date="2016" name="Nat. Commun.">
        <title>Thousands of microbial genomes shed light on interconnected biogeochemical processes in an aquifer system.</title>
        <authorList>
            <person name="Anantharaman K."/>
            <person name="Brown C.T."/>
            <person name="Hug L.A."/>
            <person name="Sharon I."/>
            <person name="Castelle C.J."/>
            <person name="Probst A.J."/>
            <person name="Thomas B.C."/>
            <person name="Singh A."/>
            <person name="Wilkins M.J."/>
            <person name="Karaoz U."/>
            <person name="Brodie E.L."/>
            <person name="Williams K.H."/>
            <person name="Hubbard S.S."/>
            <person name="Banfield J.F."/>
        </authorList>
    </citation>
    <scope>NUCLEOTIDE SEQUENCE [LARGE SCALE GENOMIC DNA]</scope>
</reference>
<dbReference type="InterPro" id="IPR016071">
    <property type="entry name" value="Staphylococal_nuclease_OB-fold"/>
</dbReference>
<proteinExistence type="predicted"/>
<dbReference type="EMBL" id="MFKK01000037">
    <property type="protein sequence ID" value="OGG39700.1"/>
    <property type="molecule type" value="Genomic_DNA"/>
</dbReference>
<dbReference type="AlphaFoldDB" id="A0A1F6BS01"/>
<protein>
    <recommendedName>
        <fullName evidence="3">TNase-like domain-containing protein</fullName>
    </recommendedName>
</protein>
<dbReference type="Proteomes" id="UP000176996">
    <property type="component" value="Unassembled WGS sequence"/>
</dbReference>
<dbReference type="STRING" id="1798471.A3A21_00180"/>
<keyword evidence="1" id="KW-0812">Transmembrane</keyword>
<dbReference type="InterPro" id="IPR035437">
    <property type="entry name" value="SNase_OB-fold_sf"/>
</dbReference>
<dbReference type="Gene3D" id="2.40.50.90">
    <property type="match status" value="1"/>
</dbReference>
<keyword evidence="2" id="KW-0732">Signal</keyword>
<dbReference type="SMART" id="SM00318">
    <property type="entry name" value="SNc"/>
    <property type="match status" value="1"/>
</dbReference>
<feature type="domain" description="TNase-like" evidence="3">
    <location>
        <begin position="83"/>
        <end position="213"/>
    </location>
</feature>
<name>A0A1F6BS01_9BACT</name>
<feature type="signal peptide" evidence="2">
    <location>
        <begin position="1"/>
        <end position="24"/>
    </location>
</feature>
<comment type="caution">
    <text evidence="4">The sequence shown here is derived from an EMBL/GenBank/DDBJ whole genome shotgun (WGS) entry which is preliminary data.</text>
</comment>
<dbReference type="SUPFAM" id="SSF50199">
    <property type="entry name" value="Staphylococcal nuclease"/>
    <property type="match status" value="1"/>
</dbReference>
<organism evidence="4 5">
    <name type="scientific">Candidatus Jorgensenbacteria bacterium RIFCSPLOWO2_01_FULL_45_25b</name>
    <dbReference type="NCBI Taxonomy" id="1798471"/>
    <lineage>
        <taxon>Bacteria</taxon>
        <taxon>Candidatus Joergenseniibacteriota</taxon>
    </lineage>
</organism>
<feature type="transmembrane region" description="Helical" evidence="1">
    <location>
        <begin position="242"/>
        <end position="262"/>
    </location>
</feature>
<evidence type="ECO:0000256" key="2">
    <source>
        <dbReference type="SAM" id="SignalP"/>
    </source>
</evidence>